<dbReference type="PANTHER" id="PTHR11243:SF38">
    <property type="entry name" value="GROWTH FACTOR RECEPTOR-BOUND PROTEIN 14-LIKE ISOFORM X1"/>
    <property type="match status" value="1"/>
</dbReference>
<dbReference type="GO" id="GO:0048699">
    <property type="term" value="P:generation of neurons"/>
    <property type="evidence" value="ECO:0007669"/>
    <property type="project" value="UniProtKB-ARBA"/>
</dbReference>
<feature type="region of interest" description="Disordered" evidence="4">
    <location>
        <begin position="225"/>
        <end position="291"/>
    </location>
</feature>
<evidence type="ECO:0000256" key="4">
    <source>
        <dbReference type="SAM" id="MobiDB-lite"/>
    </source>
</evidence>
<dbReference type="GO" id="GO:0071944">
    <property type="term" value="C:cell periphery"/>
    <property type="evidence" value="ECO:0007669"/>
    <property type="project" value="UniProtKB-ARBA"/>
</dbReference>
<keyword evidence="3" id="KW-0727">SH2 domain</keyword>
<dbReference type="InterPro" id="IPR029071">
    <property type="entry name" value="Ubiquitin-like_domsf"/>
</dbReference>
<dbReference type="PANTHER" id="PTHR11243">
    <property type="entry name" value="GROWTH FACTOR RECEPTOR-BOUND PROTEIN"/>
    <property type="match status" value="1"/>
</dbReference>
<comment type="subcellular location">
    <subcellularLocation>
        <location evidence="1">Cytoplasm</location>
    </subcellularLocation>
</comment>
<dbReference type="Pfam" id="PF21989">
    <property type="entry name" value="RA_2"/>
    <property type="match status" value="1"/>
</dbReference>
<dbReference type="InterPro" id="IPR000980">
    <property type="entry name" value="SH2"/>
</dbReference>
<feature type="compositionally biased region" description="Low complexity" evidence="4">
    <location>
        <begin position="229"/>
        <end position="245"/>
    </location>
</feature>
<dbReference type="SUPFAM" id="SSF55550">
    <property type="entry name" value="SH2 domain"/>
    <property type="match status" value="1"/>
</dbReference>
<dbReference type="InterPro" id="IPR015042">
    <property type="entry name" value="BPS-dom"/>
</dbReference>
<dbReference type="SUPFAM" id="SSF54236">
    <property type="entry name" value="Ubiquitin-like"/>
    <property type="match status" value="1"/>
</dbReference>
<feature type="domain" description="Ras-associating" evidence="6">
    <location>
        <begin position="27"/>
        <end position="112"/>
    </location>
</feature>
<dbReference type="AlphaFoldDB" id="A0A9P0EF32"/>
<evidence type="ECO:0000313" key="8">
    <source>
        <dbReference type="Proteomes" id="UP001152798"/>
    </source>
</evidence>
<dbReference type="Gene3D" id="3.30.505.10">
    <property type="entry name" value="SH2 domain"/>
    <property type="match status" value="1"/>
</dbReference>
<evidence type="ECO:0000313" key="7">
    <source>
        <dbReference type="EMBL" id="CAH1395305.1"/>
    </source>
</evidence>
<dbReference type="Proteomes" id="UP001152798">
    <property type="component" value="Chromosome 3"/>
</dbReference>
<gene>
    <name evidence="7" type="ORF">NEZAVI_LOCUS5605</name>
</gene>
<dbReference type="Gene3D" id="3.10.20.90">
    <property type="entry name" value="Phosphatidylinositol 3-kinase Catalytic Subunit, Chain A, domain 1"/>
    <property type="match status" value="1"/>
</dbReference>
<dbReference type="InterPro" id="IPR011993">
    <property type="entry name" value="PH-like_dom_sf"/>
</dbReference>
<feature type="domain" description="SH2" evidence="5">
    <location>
        <begin position="446"/>
        <end position="540"/>
    </location>
</feature>
<sequence>MRLRCLDAGGGDSYIRLDADKDDKQDKQEELQFFNDDGSYQSVVVEKNLRAVDLCQILAVKNRAGRDFTWSIVEHWIDTNTERVLEDHEDVLAVHRQTHAFNRKFIFRRIPQKYEFFSDPTQFFPREMTKLRRCNAPPIDENALLQTILWHGIEAPMIFSQANYQLLEDIHTWIKKFFVIKGTKILMSADPQVVKRFLRYWRNQATFGYEALKQETETVDLEKAGGLLGPQAGPSRSGSPSSAAPRQEDLVDLNGGTSPPQLLSLRSASSSSQLKNDQEEERPGEKTDGTEGLELFADLKDFEIYSCVNPQKELGAPAALCLRRTAEQDFSNCLYFAPDSLQDQTCWLTAMRLAKYGKQLRENYKSFKGKQEAVSAPKEIHTDNMRSRVAMDFTGSVGRIVEDPQEAREIAQSEGAYWKKKWKEMMANQPRRYPTPKDEHGAHLNQPWYHENMSRDQAVALLNSLPEKDGIFVVRDSKSKPGCFVLTSKHNGKILHTTIEPLQDKEYEGICEVTYTIDGGTTKFIDLYQLVWFHILNTTALPSKLIHWSKH</sequence>
<dbReference type="InterPro" id="IPR036860">
    <property type="entry name" value="SH2_dom_sf"/>
</dbReference>
<dbReference type="SMART" id="SM00252">
    <property type="entry name" value="SH2"/>
    <property type="match status" value="1"/>
</dbReference>
<evidence type="ECO:0000256" key="1">
    <source>
        <dbReference type="ARBA" id="ARBA00004496"/>
    </source>
</evidence>
<keyword evidence="2" id="KW-0963">Cytoplasm</keyword>
<dbReference type="InterPro" id="IPR000159">
    <property type="entry name" value="RA_dom"/>
</dbReference>
<reference evidence="7" key="1">
    <citation type="submission" date="2022-01" db="EMBL/GenBank/DDBJ databases">
        <authorList>
            <person name="King R."/>
        </authorList>
    </citation>
    <scope>NUCLEOTIDE SEQUENCE</scope>
</reference>
<dbReference type="CDD" id="cd17112">
    <property type="entry name" value="RA_MRL_like"/>
    <property type="match status" value="1"/>
</dbReference>
<feature type="compositionally biased region" description="Low complexity" evidence="4">
    <location>
        <begin position="258"/>
        <end position="274"/>
    </location>
</feature>
<dbReference type="GO" id="GO:0005737">
    <property type="term" value="C:cytoplasm"/>
    <property type="evidence" value="ECO:0007669"/>
    <property type="project" value="UniProtKB-SubCell"/>
</dbReference>
<proteinExistence type="predicted"/>
<evidence type="ECO:0000259" key="5">
    <source>
        <dbReference type="SMART" id="SM00252"/>
    </source>
</evidence>
<name>A0A9P0EF32_NEZVI</name>
<dbReference type="Pfam" id="PF00017">
    <property type="entry name" value="SH2"/>
    <property type="match status" value="1"/>
</dbReference>
<dbReference type="EMBL" id="OV725079">
    <property type="protein sequence ID" value="CAH1395305.1"/>
    <property type="molecule type" value="Genomic_DNA"/>
</dbReference>
<dbReference type="SMART" id="SM00314">
    <property type="entry name" value="RA"/>
    <property type="match status" value="1"/>
</dbReference>
<evidence type="ECO:0000256" key="3">
    <source>
        <dbReference type="ARBA" id="ARBA00022999"/>
    </source>
</evidence>
<organism evidence="7 8">
    <name type="scientific">Nezara viridula</name>
    <name type="common">Southern green stink bug</name>
    <name type="synonym">Cimex viridulus</name>
    <dbReference type="NCBI Taxonomy" id="85310"/>
    <lineage>
        <taxon>Eukaryota</taxon>
        <taxon>Metazoa</taxon>
        <taxon>Ecdysozoa</taxon>
        <taxon>Arthropoda</taxon>
        <taxon>Hexapoda</taxon>
        <taxon>Insecta</taxon>
        <taxon>Pterygota</taxon>
        <taxon>Neoptera</taxon>
        <taxon>Paraneoptera</taxon>
        <taxon>Hemiptera</taxon>
        <taxon>Heteroptera</taxon>
        <taxon>Panheteroptera</taxon>
        <taxon>Pentatomomorpha</taxon>
        <taxon>Pentatomoidea</taxon>
        <taxon>Pentatomidae</taxon>
        <taxon>Pentatominae</taxon>
        <taxon>Nezara</taxon>
    </lineage>
</organism>
<dbReference type="InterPro" id="IPR039664">
    <property type="entry name" value="GRB/APBB1IP"/>
</dbReference>
<evidence type="ECO:0000256" key="2">
    <source>
        <dbReference type="ARBA" id="ARBA00022490"/>
    </source>
</evidence>
<dbReference type="OrthoDB" id="6594918at2759"/>
<evidence type="ECO:0000259" key="6">
    <source>
        <dbReference type="SMART" id="SM00314"/>
    </source>
</evidence>
<dbReference type="Pfam" id="PF08947">
    <property type="entry name" value="BPS"/>
    <property type="match status" value="1"/>
</dbReference>
<protein>
    <submittedName>
        <fullName evidence="7">Uncharacterized protein</fullName>
    </submittedName>
</protein>
<dbReference type="Gene3D" id="2.30.29.30">
    <property type="entry name" value="Pleckstrin-homology domain (PH domain)/Phosphotyrosine-binding domain (PTB)"/>
    <property type="match status" value="2"/>
</dbReference>
<accession>A0A9P0EF32</accession>
<keyword evidence="8" id="KW-1185">Reference proteome</keyword>
<dbReference type="GO" id="GO:0007165">
    <property type="term" value="P:signal transduction"/>
    <property type="evidence" value="ECO:0007669"/>
    <property type="project" value="InterPro"/>
</dbReference>